<dbReference type="InterPro" id="IPR036291">
    <property type="entry name" value="NAD(P)-bd_dom_sf"/>
</dbReference>
<feature type="domain" description="NAD-dependent epimerase/dehydratase" evidence="1">
    <location>
        <begin position="9"/>
        <end position="87"/>
    </location>
</feature>
<dbReference type="GO" id="GO:0005739">
    <property type="term" value="C:mitochondrion"/>
    <property type="evidence" value="ECO:0007669"/>
    <property type="project" value="TreeGrafter"/>
</dbReference>
<dbReference type="InterPro" id="IPR001509">
    <property type="entry name" value="Epimerase_deHydtase"/>
</dbReference>
<reference evidence="2 3" key="2">
    <citation type="submission" date="2021-10" db="EMBL/GenBank/DDBJ databases">
        <authorList>
            <person name="Piombo E."/>
        </authorList>
    </citation>
    <scope>NUCLEOTIDE SEQUENCE [LARGE SCALE GENOMIC DNA]</scope>
</reference>
<keyword evidence="3" id="KW-1185">Reference proteome</keyword>
<dbReference type="SUPFAM" id="SSF51735">
    <property type="entry name" value="NAD(P)-binding Rossmann-fold domains"/>
    <property type="match status" value="1"/>
</dbReference>
<dbReference type="PANTHER" id="PTHR12126">
    <property type="entry name" value="NADH-UBIQUINONE OXIDOREDUCTASE 39 KDA SUBUNIT-RELATED"/>
    <property type="match status" value="1"/>
</dbReference>
<dbReference type="GO" id="GO:0044877">
    <property type="term" value="F:protein-containing complex binding"/>
    <property type="evidence" value="ECO:0007669"/>
    <property type="project" value="TreeGrafter"/>
</dbReference>
<evidence type="ECO:0000313" key="2">
    <source>
        <dbReference type="EMBL" id="CAG9971997.1"/>
    </source>
</evidence>
<dbReference type="OrthoDB" id="276721at2759"/>
<dbReference type="Pfam" id="PF01370">
    <property type="entry name" value="Epimerase"/>
    <property type="match status" value="1"/>
</dbReference>
<reference evidence="3" key="1">
    <citation type="submission" date="2019-06" db="EMBL/GenBank/DDBJ databases">
        <authorList>
            <person name="Broberg M."/>
        </authorList>
    </citation>
    <scope>NUCLEOTIDE SEQUENCE [LARGE SCALE GENOMIC DNA]</scope>
</reference>
<evidence type="ECO:0000313" key="3">
    <source>
        <dbReference type="Proteomes" id="UP000754883"/>
    </source>
</evidence>
<dbReference type="Proteomes" id="UP000754883">
    <property type="component" value="Unassembled WGS sequence"/>
</dbReference>
<comment type="caution">
    <text evidence="2">The sequence shown here is derived from an EMBL/GenBank/DDBJ whole genome shotgun (WGS) entry which is preliminary data.</text>
</comment>
<accession>A0A9N9U4H2</accession>
<dbReference type="InterPro" id="IPR051207">
    <property type="entry name" value="ComplexI_NDUFA9_subunit"/>
</dbReference>
<dbReference type="Gene3D" id="3.40.50.720">
    <property type="entry name" value="NAD(P)-binding Rossmann-like Domain"/>
    <property type="match status" value="1"/>
</dbReference>
<sequence>MSAAAKKLVVCGGNGFLGSRICKYAVARGWDVTSISRSGEPRWENVTSSPSPPSWSHQVSWERGDILRPSTYAPLLKGANYVVHSMGILIEADYKGLVSGKESPITGLQKVFASTRDRGIKPLQAKYGEDIKPANANDQFSYEVMNRDSAVALAKHASEEKVGAFCYISAAGGAPVLPQRYISTKREAEAIVTSSFPDMRGLFIRAPFMYDSSRKFTLAMAAAAGGGAIFNQLTGKYFQNLIGAGGAKPLKVDIVAEAVVEALSDEDIKGPVEVPEIEDLSAKAWRKTML</sequence>
<dbReference type="PANTHER" id="PTHR12126:SF16">
    <property type="entry name" value="MIOREX COMPLEX COMPONENT 2"/>
    <property type="match status" value="1"/>
</dbReference>
<dbReference type="EMBL" id="CABFNO020001240">
    <property type="protein sequence ID" value="CAG9971997.1"/>
    <property type="molecule type" value="Genomic_DNA"/>
</dbReference>
<dbReference type="AlphaFoldDB" id="A0A9N9U4H2"/>
<name>A0A9N9U4H2_9HYPO</name>
<protein>
    <recommendedName>
        <fullName evidence="1">NAD-dependent epimerase/dehydratase domain-containing protein</fullName>
    </recommendedName>
</protein>
<organism evidence="2 3">
    <name type="scientific">Clonostachys byssicola</name>
    <dbReference type="NCBI Taxonomy" id="160290"/>
    <lineage>
        <taxon>Eukaryota</taxon>
        <taxon>Fungi</taxon>
        <taxon>Dikarya</taxon>
        <taxon>Ascomycota</taxon>
        <taxon>Pezizomycotina</taxon>
        <taxon>Sordariomycetes</taxon>
        <taxon>Hypocreomycetidae</taxon>
        <taxon>Hypocreales</taxon>
        <taxon>Bionectriaceae</taxon>
        <taxon>Clonostachys</taxon>
    </lineage>
</organism>
<evidence type="ECO:0000259" key="1">
    <source>
        <dbReference type="Pfam" id="PF01370"/>
    </source>
</evidence>
<proteinExistence type="predicted"/>
<gene>
    <name evidence="2" type="ORF">CBYS24578_00000807</name>
</gene>